<evidence type="ECO:0000256" key="13">
    <source>
        <dbReference type="ARBA" id="ARBA00022884"/>
    </source>
</evidence>
<dbReference type="InterPro" id="IPR029063">
    <property type="entry name" value="SAM-dependent_MTases_sf"/>
</dbReference>
<evidence type="ECO:0000256" key="9">
    <source>
        <dbReference type="ARBA" id="ARBA00022723"/>
    </source>
</evidence>
<evidence type="ECO:0000256" key="14">
    <source>
        <dbReference type="ARBA" id="ARBA00023242"/>
    </source>
</evidence>
<evidence type="ECO:0000256" key="8">
    <source>
        <dbReference type="ARBA" id="ARBA00022694"/>
    </source>
</evidence>
<keyword evidence="6 15" id="KW-0808">Transferase</keyword>
<evidence type="ECO:0000256" key="16">
    <source>
        <dbReference type="SAM" id="MobiDB-lite"/>
    </source>
</evidence>
<dbReference type="GO" id="GO:0160104">
    <property type="term" value="F:tRNA (guanine(26)-N2)-dimethyltransferase activity"/>
    <property type="evidence" value="ECO:0007669"/>
    <property type="project" value="UniProtKB-UniRule"/>
</dbReference>
<keyword evidence="12" id="KW-0832">Ubl conjugation</keyword>
<dbReference type="Pfam" id="PF02005">
    <property type="entry name" value="TRM"/>
    <property type="match status" value="1"/>
</dbReference>
<keyword evidence="9" id="KW-0479">Metal-binding</keyword>
<evidence type="ECO:0000256" key="10">
    <source>
        <dbReference type="ARBA" id="ARBA00022771"/>
    </source>
</evidence>
<keyword evidence="4 15" id="KW-0820">tRNA-binding</keyword>
<evidence type="ECO:0000256" key="11">
    <source>
        <dbReference type="ARBA" id="ARBA00022833"/>
    </source>
</evidence>
<comment type="caution">
    <text evidence="17">The sequence shown here is derived from an EMBL/GenBank/DDBJ whole genome shotgun (WGS) entry which is preliminary data.</text>
</comment>
<feature type="region of interest" description="Disordered" evidence="16">
    <location>
        <begin position="424"/>
        <end position="451"/>
    </location>
</feature>
<name>A0AAV4HJR2_9GAST</name>
<evidence type="ECO:0000256" key="1">
    <source>
        <dbReference type="ARBA" id="ARBA00004604"/>
    </source>
</evidence>
<evidence type="ECO:0000256" key="4">
    <source>
        <dbReference type="ARBA" id="ARBA00022555"/>
    </source>
</evidence>
<dbReference type="GO" id="GO:0005730">
    <property type="term" value="C:nucleolus"/>
    <property type="evidence" value="ECO:0007669"/>
    <property type="project" value="UniProtKB-SubCell"/>
</dbReference>
<reference evidence="17 18" key="1">
    <citation type="journal article" date="2021" name="Elife">
        <title>Chloroplast acquisition without the gene transfer in kleptoplastic sea slugs, Plakobranchus ocellatus.</title>
        <authorList>
            <person name="Maeda T."/>
            <person name="Takahashi S."/>
            <person name="Yoshida T."/>
            <person name="Shimamura S."/>
            <person name="Takaki Y."/>
            <person name="Nagai Y."/>
            <person name="Toyoda A."/>
            <person name="Suzuki Y."/>
            <person name="Arimoto A."/>
            <person name="Ishii H."/>
            <person name="Satoh N."/>
            <person name="Nishiyama T."/>
            <person name="Hasebe M."/>
            <person name="Maruyama T."/>
            <person name="Minagawa J."/>
            <person name="Obokata J."/>
            <person name="Shigenobu S."/>
        </authorList>
    </citation>
    <scope>NUCLEOTIDE SEQUENCE [LARGE SCALE GENOMIC DNA]</scope>
</reference>
<dbReference type="InterPro" id="IPR042296">
    <property type="entry name" value="tRNA_met_Trm1_C"/>
</dbReference>
<dbReference type="SUPFAM" id="SSF53335">
    <property type="entry name" value="S-adenosyl-L-methionine-dependent methyltransferases"/>
    <property type="match status" value="1"/>
</dbReference>
<feature type="region of interest" description="Disordered" evidence="16">
    <location>
        <begin position="357"/>
        <end position="409"/>
    </location>
</feature>
<dbReference type="EC" id="2.1.1.216" evidence="15"/>
<keyword evidence="3" id="KW-0597">Phosphoprotein</keyword>
<dbReference type="PROSITE" id="PS51626">
    <property type="entry name" value="SAM_MT_TRM1"/>
    <property type="match status" value="1"/>
</dbReference>
<keyword evidence="14" id="KW-0539">Nucleus</keyword>
<dbReference type="Gene3D" id="3.30.56.70">
    <property type="entry name" value="N2,N2-dimethylguanosine tRNA methyltransferase, C-terminal domain"/>
    <property type="match status" value="1"/>
</dbReference>
<keyword evidence="10" id="KW-0863">Zinc-finger</keyword>
<dbReference type="InterPro" id="IPR002905">
    <property type="entry name" value="Trm1"/>
</dbReference>
<protein>
    <recommendedName>
        <fullName evidence="15">tRNA (guanine(26)-N(2))-dimethyltransferase</fullName>
        <ecNumber evidence="15">2.1.1.216</ecNumber>
    </recommendedName>
</protein>
<comment type="subcellular location">
    <subcellularLocation>
        <location evidence="1">Nucleus</location>
        <location evidence="1">Nucleolus</location>
    </subcellularLocation>
</comment>
<dbReference type="AlphaFoldDB" id="A0AAV4HJR2"/>
<evidence type="ECO:0000256" key="5">
    <source>
        <dbReference type="ARBA" id="ARBA00022603"/>
    </source>
</evidence>
<dbReference type="Gene3D" id="3.40.50.150">
    <property type="entry name" value="Vaccinia Virus protein VP39"/>
    <property type="match status" value="1"/>
</dbReference>
<dbReference type="PANTHER" id="PTHR10631">
    <property type="entry name" value="N 2 ,N 2 -DIMETHYLGUANOSINE TRNA METHYLTRANSFERASE"/>
    <property type="match status" value="1"/>
</dbReference>
<evidence type="ECO:0000256" key="2">
    <source>
        <dbReference type="ARBA" id="ARBA00022499"/>
    </source>
</evidence>
<comment type="similarity">
    <text evidence="15">Belongs to the class I-like SAM-binding methyltransferase superfamily. Trm1 family.</text>
</comment>
<evidence type="ECO:0000313" key="17">
    <source>
        <dbReference type="EMBL" id="GFR97622.1"/>
    </source>
</evidence>
<keyword evidence="5 15" id="KW-0489">Methyltransferase</keyword>
<organism evidence="17 18">
    <name type="scientific">Elysia marginata</name>
    <dbReference type="NCBI Taxonomy" id="1093978"/>
    <lineage>
        <taxon>Eukaryota</taxon>
        <taxon>Metazoa</taxon>
        <taxon>Spiralia</taxon>
        <taxon>Lophotrochozoa</taxon>
        <taxon>Mollusca</taxon>
        <taxon>Gastropoda</taxon>
        <taxon>Heterobranchia</taxon>
        <taxon>Euthyneura</taxon>
        <taxon>Panpulmonata</taxon>
        <taxon>Sacoglossa</taxon>
        <taxon>Placobranchoidea</taxon>
        <taxon>Plakobranchidae</taxon>
        <taxon>Elysia</taxon>
    </lineage>
</organism>
<feature type="compositionally biased region" description="Polar residues" evidence="16">
    <location>
        <begin position="361"/>
        <end position="380"/>
    </location>
</feature>
<evidence type="ECO:0000256" key="3">
    <source>
        <dbReference type="ARBA" id="ARBA00022553"/>
    </source>
</evidence>
<evidence type="ECO:0000256" key="15">
    <source>
        <dbReference type="PROSITE-ProRule" id="PRU00958"/>
    </source>
</evidence>
<dbReference type="Proteomes" id="UP000762676">
    <property type="component" value="Unassembled WGS sequence"/>
</dbReference>
<evidence type="ECO:0000313" key="18">
    <source>
        <dbReference type="Proteomes" id="UP000762676"/>
    </source>
</evidence>
<evidence type="ECO:0000256" key="7">
    <source>
        <dbReference type="ARBA" id="ARBA00022691"/>
    </source>
</evidence>
<keyword evidence="7 15" id="KW-0949">S-adenosyl-L-methionine</keyword>
<dbReference type="GO" id="GO:0000049">
    <property type="term" value="F:tRNA binding"/>
    <property type="evidence" value="ECO:0007669"/>
    <property type="project" value="UniProtKB-UniRule"/>
</dbReference>
<keyword evidence="11" id="KW-0862">Zinc</keyword>
<sequence>MYNSDEDLIEAGVSFKTKTASQLKSKRFNGKLKIYREFALATLSALTVERKHNLDKGGIPSHFYALDAYSCTGLAAIQWKKHLQGDVHVTAADHDDIRLIQQNAERNFLRSQPWQLDPIRVPGDPKTAQTDNEIFTCQADARPLMAMEAFQFIYLSPYKNSSTCLEPAFHSLASEGVLNLVVPDLSIFARAPHVVQRAFSAQVIKTEYLKEMAARTVLAEAARAAAKYSKGISALYVVSQDDYLLITVQVHRGQRAVDGSLNNVSHLLHCRFCEERVFLPNQLAPHDDPYSFLTCTCKSKNLGKTAVILGPMWKDSIFNTDFLSRITKEGNKLGLSAKFSEMASLLLTESMCSSGAAGKTISDSQGKPQKSSGMSYGNTESDGKIPTCNLSEPAEPTKQTEEIKNTSDQPVVVHALGKETLRCAEDMDSHRKRKADLSKEESPAKRQRKDYVEDTKQQNVPFYYNVSRSKKGVAHKLNKLVLLLQNNNHQASRTHFDPCAIRTSASVSQFVQMLD</sequence>
<dbReference type="GO" id="GO:0008270">
    <property type="term" value="F:zinc ion binding"/>
    <property type="evidence" value="ECO:0007669"/>
    <property type="project" value="UniProtKB-KW"/>
</dbReference>
<keyword evidence="8 15" id="KW-0819">tRNA processing</keyword>
<accession>A0AAV4HJR2</accession>
<proteinExistence type="inferred from homology"/>
<dbReference type="PANTHER" id="PTHR10631:SF1">
    <property type="entry name" value="TRMT1-LIKE PROTEIN"/>
    <property type="match status" value="1"/>
</dbReference>
<comment type="catalytic activity">
    <reaction evidence="15">
        <text>guanosine(26) in tRNA + 2 S-adenosyl-L-methionine = N(2)-dimethylguanosine(26) in tRNA + 2 S-adenosyl-L-homocysteine + 2 H(+)</text>
        <dbReference type="Rhea" id="RHEA:43140"/>
        <dbReference type="Rhea" id="RHEA-COMP:10359"/>
        <dbReference type="Rhea" id="RHEA-COMP:10360"/>
        <dbReference type="ChEBI" id="CHEBI:15378"/>
        <dbReference type="ChEBI" id="CHEBI:57856"/>
        <dbReference type="ChEBI" id="CHEBI:59789"/>
        <dbReference type="ChEBI" id="CHEBI:74269"/>
        <dbReference type="ChEBI" id="CHEBI:74513"/>
        <dbReference type="EC" id="2.1.1.216"/>
    </reaction>
</comment>
<keyword evidence="2" id="KW-1017">Isopeptide bond</keyword>
<keyword evidence="18" id="KW-1185">Reference proteome</keyword>
<keyword evidence="13 15" id="KW-0694">RNA-binding</keyword>
<dbReference type="GO" id="GO:0002940">
    <property type="term" value="P:tRNA N2-guanine methylation"/>
    <property type="evidence" value="ECO:0007669"/>
    <property type="project" value="TreeGrafter"/>
</dbReference>
<dbReference type="EMBL" id="BMAT01002036">
    <property type="protein sequence ID" value="GFR97622.1"/>
    <property type="molecule type" value="Genomic_DNA"/>
</dbReference>
<evidence type="ECO:0000256" key="12">
    <source>
        <dbReference type="ARBA" id="ARBA00022843"/>
    </source>
</evidence>
<gene>
    <name evidence="17" type="ORF">ElyMa_000997600</name>
</gene>
<evidence type="ECO:0000256" key="6">
    <source>
        <dbReference type="ARBA" id="ARBA00022679"/>
    </source>
</evidence>